<evidence type="ECO:0000256" key="3">
    <source>
        <dbReference type="ARBA" id="ARBA00022679"/>
    </source>
</evidence>
<dbReference type="Gene3D" id="3.40.50.2000">
    <property type="entry name" value="Glycogen Phosphorylase B"/>
    <property type="match status" value="2"/>
</dbReference>
<accession>A0A7J9UW18</accession>
<dbReference type="PANTHER" id="PTHR12526:SF640">
    <property type="entry name" value="COLANIC ACID BIOSYNTHESIS GLYCOSYLTRANSFERASE WCAL-RELATED"/>
    <property type="match status" value="1"/>
</dbReference>
<comment type="caution">
    <text evidence="5">The sequence shown here is derived from an EMBL/GenBank/DDBJ whole genome shotgun (WGS) entry which is preliminary data.</text>
</comment>
<reference evidence="5 6" key="1">
    <citation type="submission" date="2019-10" db="EMBL/GenBank/DDBJ databases">
        <title>Georgenia wutianyii sp. nov. and Georgenia yuyongxinii sp. nov. isolated from plateau pika (Ochotona curzoniae) in the Qinghai-Tibet plateau of China.</title>
        <authorList>
            <person name="Tian Z."/>
        </authorList>
    </citation>
    <scope>NUCLEOTIDE SEQUENCE [LARGE SCALE GENOMIC DNA]</scope>
    <source>
        <strain evidence="5 6">JCM 15130</strain>
    </source>
</reference>
<keyword evidence="2" id="KW-0328">Glycosyltransferase</keyword>
<dbReference type="InterPro" id="IPR028098">
    <property type="entry name" value="Glyco_trans_4-like_N"/>
</dbReference>
<sequence>MRRVLIAHPSPDLYGSDRQLLETVHGLVADGWHVDVVLPHEGPLSGLLVDRGAEVHVHTFPVLRKAMLTWPGLKELVRSAGPTAWRLQRLLRRRGADVAYINTVTIPIWFLAARLARTPAVCHVHEAEAHLPWPFRLALAAPLLMARQVVANSAATRSFLTRSVPVLAPRITTIHNGISSNAAPLPLRARQPADQLRLALIGRLSPRKGVHVALDAVALARSRGVDVRMDVCGTPFRGYEWYEHELRERAQQADLAGAVRFHGYVHPTEPILEAADAVLVPSFGESFGNAAVEGMLAGRPVIASRVQALTEILTDRRTGLLVQAGSAQALAEAIVDVAAHPALAQALAGAARAEALERFSVERYRDRVADVVASCRRARNSPADGVPSR</sequence>
<feature type="domain" description="Glycosyltransferase subfamily 4-like N-terminal" evidence="4">
    <location>
        <begin position="15"/>
        <end position="179"/>
    </location>
</feature>
<dbReference type="Proteomes" id="UP000429644">
    <property type="component" value="Unassembled WGS sequence"/>
</dbReference>
<evidence type="ECO:0000256" key="2">
    <source>
        <dbReference type="ARBA" id="ARBA00022676"/>
    </source>
</evidence>
<evidence type="ECO:0000313" key="5">
    <source>
        <dbReference type="EMBL" id="MPV88080.1"/>
    </source>
</evidence>
<keyword evidence="3 5" id="KW-0808">Transferase</keyword>
<dbReference type="EMBL" id="WHPD01001165">
    <property type="protein sequence ID" value="MPV88080.1"/>
    <property type="molecule type" value="Genomic_DNA"/>
</dbReference>
<keyword evidence="6" id="KW-1185">Reference proteome</keyword>
<evidence type="ECO:0000259" key="4">
    <source>
        <dbReference type="Pfam" id="PF13439"/>
    </source>
</evidence>
<evidence type="ECO:0000313" key="6">
    <source>
        <dbReference type="Proteomes" id="UP000429644"/>
    </source>
</evidence>
<evidence type="ECO:0000256" key="1">
    <source>
        <dbReference type="ARBA" id="ARBA00009481"/>
    </source>
</evidence>
<dbReference type="CDD" id="cd03801">
    <property type="entry name" value="GT4_PimA-like"/>
    <property type="match status" value="1"/>
</dbReference>
<name>A0A7J9UW18_9MICO</name>
<organism evidence="5 6">
    <name type="scientific">Georgenia ruanii</name>
    <dbReference type="NCBI Taxonomy" id="348442"/>
    <lineage>
        <taxon>Bacteria</taxon>
        <taxon>Bacillati</taxon>
        <taxon>Actinomycetota</taxon>
        <taxon>Actinomycetes</taxon>
        <taxon>Micrococcales</taxon>
        <taxon>Bogoriellaceae</taxon>
        <taxon>Georgenia</taxon>
    </lineage>
</organism>
<proteinExistence type="inferred from homology"/>
<gene>
    <name evidence="5" type="ORF">GB882_05320</name>
</gene>
<dbReference type="GO" id="GO:0016757">
    <property type="term" value="F:glycosyltransferase activity"/>
    <property type="evidence" value="ECO:0007669"/>
    <property type="project" value="UniProtKB-KW"/>
</dbReference>
<protein>
    <submittedName>
        <fullName evidence="5">Glycosyltransferase</fullName>
    </submittedName>
</protein>
<dbReference type="OrthoDB" id="8878585at2"/>
<dbReference type="PANTHER" id="PTHR12526">
    <property type="entry name" value="GLYCOSYLTRANSFERASE"/>
    <property type="match status" value="1"/>
</dbReference>
<dbReference type="Pfam" id="PF13439">
    <property type="entry name" value="Glyco_transf_4"/>
    <property type="match status" value="1"/>
</dbReference>
<dbReference type="Pfam" id="PF13692">
    <property type="entry name" value="Glyco_trans_1_4"/>
    <property type="match status" value="1"/>
</dbReference>
<comment type="similarity">
    <text evidence="1">Belongs to the glycosyltransferase group 1 family. Glycosyltransferase 4 subfamily.</text>
</comment>
<dbReference type="AlphaFoldDB" id="A0A7J9UW18"/>
<dbReference type="SUPFAM" id="SSF53756">
    <property type="entry name" value="UDP-Glycosyltransferase/glycogen phosphorylase"/>
    <property type="match status" value="1"/>
</dbReference>